<dbReference type="GO" id="GO:0006310">
    <property type="term" value="P:DNA recombination"/>
    <property type="evidence" value="ECO:0007669"/>
    <property type="project" value="TreeGrafter"/>
</dbReference>
<gene>
    <name evidence="3" type="ORF">HLB35_05995</name>
</gene>
<dbReference type="AlphaFoldDB" id="A0A7Y3TWA7"/>
<proteinExistence type="predicted"/>
<keyword evidence="4" id="KW-1185">Reference proteome</keyword>
<dbReference type="Proteomes" id="UP000588806">
    <property type="component" value="Unassembled WGS sequence"/>
</dbReference>
<protein>
    <submittedName>
        <fullName evidence="3">Transposase</fullName>
    </submittedName>
</protein>
<feature type="domain" description="Transposase (putative) YhgA-like" evidence="2">
    <location>
        <begin position="5"/>
        <end position="174"/>
    </location>
</feature>
<dbReference type="RefSeq" id="WP_171701884.1">
    <property type="nucleotide sequence ID" value="NZ_JABFHI010000002.1"/>
</dbReference>
<dbReference type="PANTHER" id="PTHR34611:SF2">
    <property type="entry name" value="INACTIVE RECOMBINATION-PROMOTING NUCLEASE-LIKE PROTEIN RPNE-RELATED"/>
    <property type="match status" value="1"/>
</dbReference>
<dbReference type="Pfam" id="PF04754">
    <property type="entry name" value="Transposase_31"/>
    <property type="match status" value="1"/>
</dbReference>
<keyword evidence="1" id="KW-0175">Coiled coil</keyword>
<reference evidence="3 4" key="1">
    <citation type="submission" date="2020-05" db="EMBL/GenBank/DDBJ databases">
        <authorList>
            <person name="Ruan W."/>
            <person name="Jeon C.O."/>
            <person name="Chun B.H."/>
        </authorList>
    </citation>
    <scope>NUCLEOTIDE SEQUENCE [LARGE SCALE GENOMIC DNA]</scope>
    <source>
        <strain evidence="3 4">TBZ9</strain>
    </source>
</reference>
<name>A0A7Y3TWA7_9GAMM</name>
<comment type="caution">
    <text evidence="3">The sequence shown here is derived from an EMBL/GenBank/DDBJ whole genome shotgun (WGS) entry which is preliminary data.</text>
</comment>
<dbReference type="GO" id="GO:1990238">
    <property type="term" value="F:double-stranded DNA endonuclease activity"/>
    <property type="evidence" value="ECO:0007669"/>
    <property type="project" value="TreeGrafter"/>
</dbReference>
<evidence type="ECO:0000313" key="3">
    <source>
        <dbReference type="EMBL" id="NOG31431.1"/>
    </source>
</evidence>
<evidence type="ECO:0000256" key="1">
    <source>
        <dbReference type="SAM" id="Coils"/>
    </source>
</evidence>
<sequence length="344" mass="39909">MLSHHHDTGYKELFSHPEFVQQLMEGFAPPEIAGLMDFTTLEKQNGHYITPLFEEKIEDVVWSVEVTWQGVTQRVFLYILLEFQSSVDRTMPIRLMHYVACFYSELLKQKKITPSQGLPPVFPVVLYNGSKPWTAPLDIYAMVQPEPPSFLQAYQPHLRYYLIDEGRYTDEELGLRQSPLSGVFGVENAGESWETLQAAVDRVVAILQADPDKQRIDKIITRWLKRHLAWLGTEVNLAQLDSLMEDKDMLAENLENLVKKERLEGRQEGEQVGIQKGRQEGERYGLQKGRLAEARDVLRTQLGLKFGEVPDWVETQLMQADHEQLQQWMREVLFADRLDTMFTR</sequence>
<dbReference type="PANTHER" id="PTHR34611">
    <property type="match status" value="1"/>
</dbReference>
<dbReference type="InterPro" id="IPR006842">
    <property type="entry name" value="Transposase_31"/>
</dbReference>
<accession>A0A7Y3TWA7</accession>
<dbReference type="EMBL" id="JABFHI010000002">
    <property type="protein sequence ID" value="NOG31431.1"/>
    <property type="molecule type" value="Genomic_DNA"/>
</dbReference>
<evidence type="ECO:0000313" key="4">
    <source>
        <dbReference type="Proteomes" id="UP000588806"/>
    </source>
</evidence>
<reference evidence="3 4" key="2">
    <citation type="submission" date="2020-06" db="EMBL/GenBank/DDBJ databases">
        <title>Halomonas songnenensis sp. nov., a moderately halophilic bacterium isolated from saline and alkaline soils.</title>
        <authorList>
            <person name="Jiang J."/>
            <person name="Pan Y."/>
        </authorList>
    </citation>
    <scope>NUCLEOTIDE SEQUENCE [LARGE SCALE GENOMIC DNA]</scope>
    <source>
        <strain evidence="3 4">TBZ9</strain>
    </source>
</reference>
<evidence type="ECO:0000259" key="2">
    <source>
        <dbReference type="Pfam" id="PF04754"/>
    </source>
</evidence>
<dbReference type="InterPro" id="IPR051699">
    <property type="entry name" value="Rpn/YhgA-like_nuclease"/>
</dbReference>
<feature type="coiled-coil region" evidence="1">
    <location>
        <begin position="237"/>
        <end position="264"/>
    </location>
</feature>
<organism evidence="3 4">
    <name type="scientific">Vreelandella azerica</name>
    <dbReference type="NCBI Taxonomy" id="2732867"/>
    <lineage>
        <taxon>Bacteria</taxon>
        <taxon>Pseudomonadati</taxon>
        <taxon>Pseudomonadota</taxon>
        <taxon>Gammaproteobacteria</taxon>
        <taxon>Oceanospirillales</taxon>
        <taxon>Halomonadaceae</taxon>
        <taxon>Vreelandella</taxon>
    </lineage>
</organism>